<feature type="region of interest" description="Disordered" evidence="1">
    <location>
        <begin position="30"/>
        <end position="75"/>
    </location>
</feature>
<dbReference type="Proteomes" id="UP000765509">
    <property type="component" value="Unassembled WGS sequence"/>
</dbReference>
<dbReference type="EMBL" id="AVOT02004397">
    <property type="protein sequence ID" value="MBW0476241.1"/>
    <property type="molecule type" value="Genomic_DNA"/>
</dbReference>
<evidence type="ECO:0000313" key="2">
    <source>
        <dbReference type="EMBL" id="MBW0476241.1"/>
    </source>
</evidence>
<evidence type="ECO:0000256" key="1">
    <source>
        <dbReference type="SAM" id="MobiDB-lite"/>
    </source>
</evidence>
<comment type="caution">
    <text evidence="2">The sequence shown here is derived from an EMBL/GenBank/DDBJ whole genome shotgun (WGS) entry which is preliminary data.</text>
</comment>
<gene>
    <name evidence="2" type="ORF">O181_015956</name>
</gene>
<reference evidence="2" key="1">
    <citation type="submission" date="2021-03" db="EMBL/GenBank/DDBJ databases">
        <title>Draft genome sequence of rust myrtle Austropuccinia psidii MF-1, a brazilian biotype.</title>
        <authorList>
            <person name="Quecine M.C."/>
            <person name="Pachon D.M.R."/>
            <person name="Bonatelli M.L."/>
            <person name="Correr F.H."/>
            <person name="Franceschini L.M."/>
            <person name="Leite T.F."/>
            <person name="Margarido G.R.A."/>
            <person name="Almeida C.A."/>
            <person name="Ferrarezi J.A."/>
            <person name="Labate C.A."/>
        </authorList>
    </citation>
    <scope>NUCLEOTIDE SEQUENCE</scope>
    <source>
        <strain evidence="2">MF-1</strain>
    </source>
</reference>
<name>A0A9Q3C4Q1_9BASI</name>
<proteinExistence type="predicted"/>
<evidence type="ECO:0000313" key="3">
    <source>
        <dbReference type="Proteomes" id="UP000765509"/>
    </source>
</evidence>
<dbReference type="AlphaFoldDB" id="A0A9Q3C4Q1"/>
<organism evidence="2 3">
    <name type="scientific">Austropuccinia psidii MF-1</name>
    <dbReference type="NCBI Taxonomy" id="1389203"/>
    <lineage>
        <taxon>Eukaryota</taxon>
        <taxon>Fungi</taxon>
        <taxon>Dikarya</taxon>
        <taxon>Basidiomycota</taxon>
        <taxon>Pucciniomycotina</taxon>
        <taxon>Pucciniomycetes</taxon>
        <taxon>Pucciniales</taxon>
        <taxon>Sphaerophragmiaceae</taxon>
        <taxon>Austropuccinia</taxon>
    </lineage>
</organism>
<keyword evidence="3" id="KW-1185">Reference proteome</keyword>
<sequence>MESTDPTSSQQAVPSALNLEQILLSIMKNQDSISSTTGMLREDVDKLKMSPPAPTNTSQTSQKKERYKSPSTISI</sequence>
<protein>
    <submittedName>
        <fullName evidence="2">Uncharacterized protein</fullName>
    </submittedName>
</protein>
<accession>A0A9Q3C4Q1</accession>